<dbReference type="Proteomes" id="UP000631694">
    <property type="component" value="Unassembled WGS sequence"/>
</dbReference>
<comment type="caution">
    <text evidence="3">The sequence shown here is derived from an EMBL/GenBank/DDBJ whole genome shotgun (WGS) entry which is preliminary data.</text>
</comment>
<gene>
    <name evidence="3" type="primary">tssC</name>
    <name evidence="3" type="ORF">I5731_01275</name>
</gene>
<dbReference type="PANTHER" id="PTHR35565">
    <property type="entry name" value="CYTOPLASMIC PROTEIN-RELATED"/>
    <property type="match status" value="1"/>
</dbReference>
<dbReference type="RefSeq" id="WP_197309547.1">
    <property type="nucleotide sequence ID" value="NZ_JADZLT010000037.1"/>
</dbReference>
<feature type="domain" description="TssC1 N-terminal" evidence="1">
    <location>
        <begin position="68"/>
        <end position="370"/>
    </location>
</feature>
<evidence type="ECO:0000259" key="2">
    <source>
        <dbReference type="Pfam" id="PF18945"/>
    </source>
</evidence>
<dbReference type="InterPro" id="IPR044032">
    <property type="entry name" value="TssC1_C"/>
</dbReference>
<evidence type="ECO:0000313" key="4">
    <source>
        <dbReference type="Proteomes" id="UP000631694"/>
    </source>
</evidence>
<organism evidence="3 4">
    <name type="scientific">Methylobrevis albus</name>
    <dbReference type="NCBI Taxonomy" id="2793297"/>
    <lineage>
        <taxon>Bacteria</taxon>
        <taxon>Pseudomonadati</taxon>
        <taxon>Pseudomonadota</taxon>
        <taxon>Alphaproteobacteria</taxon>
        <taxon>Hyphomicrobiales</taxon>
        <taxon>Pleomorphomonadaceae</taxon>
        <taxon>Methylobrevis</taxon>
    </lineage>
</organism>
<dbReference type="EMBL" id="JADZLT010000037">
    <property type="protein sequence ID" value="MBH0236441.1"/>
    <property type="molecule type" value="Genomic_DNA"/>
</dbReference>
<evidence type="ECO:0000313" key="3">
    <source>
        <dbReference type="EMBL" id="MBH0236441.1"/>
    </source>
</evidence>
<reference evidence="3" key="1">
    <citation type="submission" date="2020-12" db="EMBL/GenBank/DDBJ databases">
        <title>Methylobrevis albus sp. nov., isolated from fresh water lack sediment.</title>
        <authorList>
            <person name="Zou Q."/>
        </authorList>
    </citation>
    <scope>NUCLEOTIDE SEQUENCE</scope>
    <source>
        <strain evidence="3">L22</strain>
    </source>
</reference>
<dbReference type="Pfam" id="PF05943">
    <property type="entry name" value="VipB"/>
    <property type="match status" value="1"/>
</dbReference>
<dbReference type="InterPro" id="IPR044031">
    <property type="entry name" value="TssC1_N"/>
</dbReference>
<keyword evidence="4" id="KW-1185">Reference proteome</keyword>
<name>A0A931MY81_9HYPH</name>
<evidence type="ECO:0000259" key="1">
    <source>
        <dbReference type="Pfam" id="PF05943"/>
    </source>
</evidence>
<dbReference type="NCBIfam" id="TIGR03355">
    <property type="entry name" value="VI_chp_2"/>
    <property type="match status" value="1"/>
</dbReference>
<dbReference type="InterPro" id="IPR010269">
    <property type="entry name" value="T6SS_TssC-like"/>
</dbReference>
<accession>A0A931MY81</accession>
<dbReference type="Pfam" id="PF18945">
    <property type="entry name" value="VipB_2"/>
    <property type="match status" value="1"/>
</dbReference>
<proteinExistence type="predicted"/>
<dbReference type="PANTHER" id="PTHR35565:SF3">
    <property type="entry name" value="TYPE VI SECRETION SYSTEM SHEATH PROTEIN TSSC1"/>
    <property type="match status" value="1"/>
</dbReference>
<dbReference type="AlphaFoldDB" id="A0A931MY81"/>
<sequence>MAAETERQAGAPVAAVEELDDFASLLKQSFKPRSERAATEVENAVQTLVSQALADSSVVKDDVLDTIEEMIARLDEQLSAQMNEIIHAPEFQQIESTWRGLHYLVYNSETDASLKIRVLNISKNELSRMLKLYPGARWDQSPLFKRIYEHEFGQLGGEPYGCLIGDYYFSQNPVDVQLLRDLGKVASAAHAPFFTGADPALMGMDAWTELANPRDLGKVFDTPDYAAWKGLRDAADSRYVGLCLPRVLARVPYGAKSEPVEEFAFEEETDGHKGEKYAWMNAAYAMATNINRAYKEHGWTVRIRGVQSGGEVINLPTHTFPTDDGGVDLKCPTEIAISDRREAELAKAGLIPLIHRKNTDKAAFIGAQSLYKPKLYDKPEATASDNLSARLPYMFAVSRFAHYLKCMVRDKVGSTKEKEELRKWLQTWITRYVDGDPKNSSEQTKARKPLAEAKVIVEENEENPGYYSARFYLRPHFQLEGMDVGISLVSRLPAEK</sequence>
<protein>
    <submittedName>
        <fullName evidence="3">Type VI secretion system contractile sheath large subunit</fullName>
    </submittedName>
</protein>
<feature type="domain" description="TssC1 C-terminal" evidence="2">
    <location>
        <begin position="380"/>
        <end position="492"/>
    </location>
</feature>